<dbReference type="RefSeq" id="WP_127767521.1">
    <property type="nucleotide sequence ID" value="NZ_SADE01000003.1"/>
</dbReference>
<dbReference type="Proteomes" id="UP000287447">
    <property type="component" value="Unassembled WGS sequence"/>
</dbReference>
<keyword evidence="8" id="KW-1185">Reference proteome</keyword>
<dbReference type="SUPFAM" id="SSF52518">
    <property type="entry name" value="Thiamin diphosphate-binding fold (THDP-binding)"/>
    <property type="match status" value="2"/>
</dbReference>
<dbReference type="OrthoDB" id="4494979at2"/>
<dbReference type="Pfam" id="PF02776">
    <property type="entry name" value="TPP_enzyme_N"/>
    <property type="match status" value="1"/>
</dbReference>
<name>A0A437QL15_9PROT</name>
<keyword evidence="2 3" id="KW-0786">Thiamine pyrophosphate</keyword>
<dbReference type="PANTHER" id="PTHR18968:SF129">
    <property type="entry name" value="ACETOLACTATE SYNTHASE"/>
    <property type="match status" value="1"/>
</dbReference>
<dbReference type="PROSITE" id="PS00187">
    <property type="entry name" value="TPP_ENZYMES"/>
    <property type="match status" value="1"/>
</dbReference>
<dbReference type="InterPro" id="IPR012000">
    <property type="entry name" value="Thiamin_PyroP_enz_cen_dom"/>
</dbReference>
<sequence length="543" mass="56823">MAESSAGTLAVDIIARRLYDAGCRFAFGIPGGEVIAMIDALDRAGIRFILTKHENNAGFMAEGVYHMTGAPGILVTTVGPGLANGFNVIANAEQDRVPLIVLTGSVDPEEALTYNHQVFDHMAVLAPVTKGGFSLGDGAVDVLADRAVRLALDDRPGPVHIDLPMSRQTKPAACVGAAPRAVNSATAPAAGPDLDQAQEWLAAAERPIMIAGLDVLNSPGGAARVADFCGRHNVPLITSYKAKGIVPEDAAIALGGAGLSPTADKSLLPLVKDADLILLAGYDPIEMRTGWRNVWDPRDQNVVEIAAATNDHYMHQSSVSFVCDIAAGLRTLGEGVEPRETWPGGEPAAAKETLAGAYGQNEAWGPAAIVETVRAALPRDGVATVDSGAHRILLSQVWSCFHERQLLQSTGLCTMGCALPLAIGAKAADPEKPVVCFTGDAGLEMILGELATLRDLKLAVPVIVFVDRSLALIELKQRGVGMKNLAVDFDGTDFAAVGQALGGRGVTVDSREKLAAAMQDALAADTFTVLACTFDRKAYDGRL</sequence>
<dbReference type="InterPro" id="IPR029035">
    <property type="entry name" value="DHS-like_NAD/FAD-binding_dom"/>
</dbReference>
<dbReference type="Pfam" id="PF00205">
    <property type="entry name" value="TPP_enzyme_M"/>
    <property type="match status" value="1"/>
</dbReference>
<comment type="caution">
    <text evidence="7">The sequence shown here is derived from an EMBL/GenBank/DDBJ whole genome shotgun (WGS) entry which is preliminary data.</text>
</comment>
<dbReference type="InterPro" id="IPR045229">
    <property type="entry name" value="TPP_enz"/>
</dbReference>
<evidence type="ECO:0000256" key="2">
    <source>
        <dbReference type="ARBA" id="ARBA00023052"/>
    </source>
</evidence>
<proteinExistence type="inferred from homology"/>
<dbReference type="GO" id="GO:0009099">
    <property type="term" value="P:L-valine biosynthetic process"/>
    <property type="evidence" value="ECO:0007669"/>
    <property type="project" value="TreeGrafter"/>
</dbReference>
<dbReference type="InterPro" id="IPR029061">
    <property type="entry name" value="THDP-binding"/>
</dbReference>
<accession>A0A437QL15</accession>
<gene>
    <name evidence="7" type="ORF">EOI86_20515</name>
</gene>
<dbReference type="GO" id="GO:0050660">
    <property type="term" value="F:flavin adenine dinucleotide binding"/>
    <property type="evidence" value="ECO:0007669"/>
    <property type="project" value="TreeGrafter"/>
</dbReference>
<reference evidence="8" key="1">
    <citation type="submission" date="2019-01" db="EMBL/GenBank/DDBJ databases">
        <title>Gri0909 isolated from a small marine red alga.</title>
        <authorList>
            <person name="Kim J."/>
            <person name="Jeong S.E."/>
            <person name="Jeon C.O."/>
        </authorList>
    </citation>
    <scope>NUCLEOTIDE SEQUENCE [LARGE SCALE GENOMIC DNA]</scope>
    <source>
        <strain evidence="8">Gri0909</strain>
    </source>
</reference>
<protein>
    <submittedName>
        <fullName evidence="7">Thiamine pyrophosphate-binding protein</fullName>
    </submittedName>
</protein>
<comment type="similarity">
    <text evidence="1 3">Belongs to the TPP enzyme family.</text>
</comment>
<feature type="domain" description="Thiamine pyrophosphate enzyme TPP-binding" evidence="5">
    <location>
        <begin position="386"/>
        <end position="531"/>
    </location>
</feature>
<feature type="domain" description="Thiamine pyrophosphate enzyme N-terminal TPP-binding" evidence="6">
    <location>
        <begin position="11"/>
        <end position="123"/>
    </location>
</feature>
<evidence type="ECO:0000313" key="7">
    <source>
        <dbReference type="EMBL" id="RVU35200.1"/>
    </source>
</evidence>
<dbReference type="InterPro" id="IPR011766">
    <property type="entry name" value="TPP_enzyme_TPP-bd"/>
</dbReference>
<dbReference type="CDD" id="cd07035">
    <property type="entry name" value="TPP_PYR_POX_like"/>
    <property type="match status" value="1"/>
</dbReference>
<dbReference type="PANTHER" id="PTHR18968">
    <property type="entry name" value="THIAMINE PYROPHOSPHATE ENZYMES"/>
    <property type="match status" value="1"/>
</dbReference>
<dbReference type="InterPro" id="IPR012001">
    <property type="entry name" value="Thiamin_PyroP_enz_TPP-bd_dom"/>
</dbReference>
<dbReference type="GO" id="GO:0000287">
    <property type="term" value="F:magnesium ion binding"/>
    <property type="evidence" value="ECO:0007669"/>
    <property type="project" value="InterPro"/>
</dbReference>
<dbReference type="SUPFAM" id="SSF52467">
    <property type="entry name" value="DHS-like NAD/FAD-binding domain"/>
    <property type="match status" value="1"/>
</dbReference>
<evidence type="ECO:0000256" key="3">
    <source>
        <dbReference type="RuleBase" id="RU362132"/>
    </source>
</evidence>
<feature type="domain" description="Thiamine pyrophosphate enzyme central" evidence="4">
    <location>
        <begin position="194"/>
        <end position="332"/>
    </location>
</feature>
<dbReference type="Pfam" id="PF02775">
    <property type="entry name" value="TPP_enzyme_C"/>
    <property type="match status" value="1"/>
</dbReference>
<dbReference type="Gene3D" id="3.40.50.970">
    <property type="match status" value="2"/>
</dbReference>
<dbReference type="InterPro" id="IPR000399">
    <property type="entry name" value="TPP-bd_CS"/>
</dbReference>
<evidence type="ECO:0000259" key="5">
    <source>
        <dbReference type="Pfam" id="PF02775"/>
    </source>
</evidence>
<dbReference type="GO" id="GO:0009097">
    <property type="term" value="P:isoleucine biosynthetic process"/>
    <property type="evidence" value="ECO:0007669"/>
    <property type="project" value="TreeGrafter"/>
</dbReference>
<dbReference type="GO" id="GO:0030976">
    <property type="term" value="F:thiamine pyrophosphate binding"/>
    <property type="evidence" value="ECO:0007669"/>
    <property type="project" value="InterPro"/>
</dbReference>
<dbReference type="Gene3D" id="3.40.50.1220">
    <property type="entry name" value="TPP-binding domain"/>
    <property type="match status" value="1"/>
</dbReference>
<evidence type="ECO:0000259" key="4">
    <source>
        <dbReference type="Pfam" id="PF00205"/>
    </source>
</evidence>
<evidence type="ECO:0000256" key="1">
    <source>
        <dbReference type="ARBA" id="ARBA00007812"/>
    </source>
</evidence>
<evidence type="ECO:0000259" key="6">
    <source>
        <dbReference type="Pfam" id="PF02776"/>
    </source>
</evidence>
<organism evidence="7 8">
    <name type="scientific">Hwanghaeella grinnelliae</name>
    <dbReference type="NCBI Taxonomy" id="2500179"/>
    <lineage>
        <taxon>Bacteria</taxon>
        <taxon>Pseudomonadati</taxon>
        <taxon>Pseudomonadota</taxon>
        <taxon>Alphaproteobacteria</taxon>
        <taxon>Rhodospirillales</taxon>
        <taxon>Rhodospirillaceae</taxon>
        <taxon>Hwanghaeella</taxon>
    </lineage>
</organism>
<dbReference type="GO" id="GO:0003984">
    <property type="term" value="F:acetolactate synthase activity"/>
    <property type="evidence" value="ECO:0007669"/>
    <property type="project" value="TreeGrafter"/>
</dbReference>
<dbReference type="AlphaFoldDB" id="A0A437QL15"/>
<evidence type="ECO:0000313" key="8">
    <source>
        <dbReference type="Proteomes" id="UP000287447"/>
    </source>
</evidence>
<dbReference type="EMBL" id="SADE01000003">
    <property type="protein sequence ID" value="RVU35200.1"/>
    <property type="molecule type" value="Genomic_DNA"/>
</dbReference>
<dbReference type="GO" id="GO:0005948">
    <property type="term" value="C:acetolactate synthase complex"/>
    <property type="evidence" value="ECO:0007669"/>
    <property type="project" value="TreeGrafter"/>
</dbReference>